<dbReference type="InterPro" id="IPR027417">
    <property type="entry name" value="P-loop_NTPase"/>
</dbReference>
<feature type="region of interest" description="Disordered" evidence="1">
    <location>
        <begin position="50"/>
        <end position="74"/>
    </location>
</feature>
<dbReference type="GO" id="GO:0016020">
    <property type="term" value="C:membrane"/>
    <property type="evidence" value="ECO:0007669"/>
    <property type="project" value="InterPro"/>
</dbReference>
<dbReference type="EMBL" id="CP022196">
    <property type="protein sequence ID" value="ATG49751.1"/>
    <property type="molecule type" value="Genomic_DNA"/>
</dbReference>
<evidence type="ECO:0000313" key="3">
    <source>
        <dbReference type="Proteomes" id="UP000217935"/>
    </source>
</evidence>
<sequence>MNMRAAKRSRLSIAASSGFCEAIKARGHECGQIVAKPGQLACFCRCEGKARGNTPQRSDAADVSAPLDPAMCSPHKKTDPFAERALMSDNGLTGRNAPVAAMAKRNLRNRLVRTRYASPDSYPVTALLPERARQAAMSRVCYAPAQKLFYARLPKCANSTIVRTMANASRPGLEDVRINRLKALFNMLPWPREFEAAAKITVLRDPVERAVSAWRDKGHSAAFIRQHRYAGDEETIPTLEQFLIALRDNDYYQNGHYLPQLDMIPGPIERYDVGTVERLEPFLERVCMTYFGQFSGLQNVLHHATDSRKKKLEISVRERALIEALYARDIAFYQSLRG</sequence>
<dbReference type="STRING" id="1758178.GCA_001550095_01388"/>
<evidence type="ECO:0000313" key="2">
    <source>
        <dbReference type="EMBL" id="ATG49751.1"/>
    </source>
</evidence>
<dbReference type="AlphaFoldDB" id="A0A291GHT2"/>
<dbReference type="Pfam" id="PF03567">
    <property type="entry name" value="Sulfotransfer_2"/>
    <property type="match status" value="1"/>
</dbReference>
<organism evidence="2 3">
    <name type="scientific">Celeribacter ethanolicus</name>
    <dbReference type="NCBI Taxonomy" id="1758178"/>
    <lineage>
        <taxon>Bacteria</taxon>
        <taxon>Pseudomonadati</taxon>
        <taxon>Pseudomonadota</taxon>
        <taxon>Alphaproteobacteria</taxon>
        <taxon>Rhodobacterales</taxon>
        <taxon>Roseobacteraceae</taxon>
        <taxon>Celeribacter</taxon>
    </lineage>
</organism>
<evidence type="ECO:0008006" key="4">
    <source>
        <dbReference type="Google" id="ProtNLM"/>
    </source>
</evidence>
<dbReference type="Proteomes" id="UP000217935">
    <property type="component" value="Chromosome"/>
</dbReference>
<dbReference type="SUPFAM" id="SSF52540">
    <property type="entry name" value="P-loop containing nucleoside triphosphate hydrolases"/>
    <property type="match status" value="1"/>
</dbReference>
<gene>
    <name evidence="2" type="ORF">CEW89_08210</name>
</gene>
<accession>A0A291GHT2</accession>
<reference evidence="2 3" key="1">
    <citation type="submission" date="2017-06" db="EMBL/GenBank/DDBJ databases">
        <title>Celeribacter sp. TSPH2 complete genome sequence.</title>
        <authorList>
            <person name="Woo J.-H."/>
            <person name="Kim H.-S."/>
        </authorList>
    </citation>
    <scope>NUCLEOTIDE SEQUENCE [LARGE SCALE GENOMIC DNA]</scope>
    <source>
        <strain evidence="2 3">TSPH2</strain>
    </source>
</reference>
<proteinExistence type="predicted"/>
<protein>
    <recommendedName>
        <fullName evidence="4">Sulfotransferase family protein</fullName>
    </recommendedName>
</protein>
<dbReference type="Gene3D" id="3.40.50.300">
    <property type="entry name" value="P-loop containing nucleotide triphosphate hydrolases"/>
    <property type="match status" value="1"/>
</dbReference>
<dbReference type="GO" id="GO:0008146">
    <property type="term" value="F:sulfotransferase activity"/>
    <property type="evidence" value="ECO:0007669"/>
    <property type="project" value="InterPro"/>
</dbReference>
<evidence type="ECO:0000256" key="1">
    <source>
        <dbReference type="SAM" id="MobiDB-lite"/>
    </source>
</evidence>
<dbReference type="InterPro" id="IPR005331">
    <property type="entry name" value="Sulfotransferase"/>
</dbReference>
<keyword evidence="3" id="KW-1185">Reference proteome</keyword>
<dbReference type="KEGG" id="ceh:CEW89_08210"/>
<name>A0A291GHT2_9RHOB</name>